<protein>
    <submittedName>
        <fullName evidence="1">Uncharacterized protein</fullName>
    </submittedName>
</protein>
<comment type="caution">
    <text evidence="1">The sequence shown here is derived from an EMBL/GenBank/DDBJ whole genome shotgun (WGS) entry which is preliminary data.</text>
</comment>
<evidence type="ECO:0000313" key="2">
    <source>
        <dbReference type="Proteomes" id="UP001239111"/>
    </source>
</evidence>
<dbReference type="EMBL" id="CM056743">
    <property type="protein sequence ID" value="KAJ8672322.1"/>
    <property type="molecule type" value="Genomic_DNA"/>
</dbReference>
<name>A0ACC2NML0_9HYME</name>
<accession>A0ACC2NML0</accession>
<gene>
    <name evidence="1" type="ORF">QAD02_003581</name>
</gene>
<organism evidence="1 2">
    <name type="scientific">Eretmocerus hayati</name>
    <dbReference type="NCBI Taxonomy" id="131215"/>
    <lineage>
        <taxon>Eukaryota</taxon>
        <taxon>Metazoa</taxon>
        <taxon>Ecdysozoa</taxon>
        <taxon>Arthropoda</taxon>
        <taxon>Hexapoda</taxon>
        <taxon>Insecta</taxon>
        <taxon>Pterygota</taxon>
        <taxon>Neoptera</taxon>
        <taxon>Endopterygota</taxon>
        <taxon>Hymenoptera</taxon>
        <taxon>Apocrita</taxon>
        <taxon>Proctotrupomorpha</taxon>
        <taxon>Chalcidoidea</taxon>
        <taxon>Aphelinidae</taxon>
        <taxon>Aphelininae</taxon>
        <taxon>Eretmocerus</taxon>
    </lineage>
</organism>
<sequence>MFGRDLEKLYGDRILTYYMHQISEHLADYVEKWGTLWANWAFGFESYNCFLARFIHGTKNVGKELVTNIRVHEGYTVLKNKFRQPISIEELDFSFEMLGRPTDLRSNSKLLSEIQLDRLRSMETVSNTCSSTLIYKRVEINGISYTSKLHKELKTDTSYVDIQLKKNPRHIYGVILLYVNKGDADFILLKKLKIKHGEMIRHDATGAVVEHILPFEESEDDIFINKEEIREINPVTRVKNYICKMPNHLRKIL</sequence>
<evidence type="ECO:0000313" key="1">
    <source>
        <dbReference type="EMBL" id="KAJ8672322.1"/>
    </source>
</evidence>
<proteinExistence type="predicted"/>
<reference evidence="1" key="1">
    <citation type="submission" date="2023-04" db="EMBL/GenBank/DDBJ databases">
        <title>A chromosome-level genome assembly of the parasitoid wasp Eretmocerus hayati.</title>
        <authorList>
            <person name="Zhong Y."/>
            <person name="Liu S."/>
            <person name="Liu Y."/>
        </authorList>
    </citation>
    <scope>NUCLEOTIDE SEQUENCE</scope>
    <source>
        <strain evidence="1">ZJU_SS_LIU_2023</strain>
    </source>
</reference>
<dbReference type="Proteomes" id="UP001239111">
    <property type="component" value="Chromosome 3"/>
</dbReference>
<keyword evidence="2" id="KW-1185">Reference proteome</keyword>